<name>A0A845QXE1_9CLOT</name>
<accession>A0A845QXE1</accession>
<sequence>MFILLCGTIFTILMLKAIFNTSKIKSLNSENDKIIKEILLKESKLYLSLAVFIFIFMISVSYYIDTKSESYDKSILYVEGTLVSVIKEDNFIFHDYYLKIKSEKKENLIKIDREQYLLYKDNVNKKIYVIKDNTLIDIFENPDEFQESLTKLKKSGRVVETI</sequence>
<dbReference type="EMBL" id="QXXA01000013">
    <property type="protein sequence ID" value="NBI07627.1"/>
    <property type="molecule type" value="Genomic_DNA"/>
</dbReference>
<dbReference type="Proteomes" id="UP000467132">
    <property type="component" value="Unassembled WGS sequence"/>
</dbReference>
<reference evidence="2 3" key="1">
    <citation type="submission" date="2018-08" db="EMBL/GenBank/DDBJ databases">
        <title>Murine metabolic-syndrome-specific gut microbial biobank.</title>
        <authorList>
            <person name="Liu C."/>
        </authorList>
    </citation>
    <scope>NUCLEOTIDE SEQUENCE [LARGE SCALE GENOMIC DNA]</scope>
    <source>
        <strain evidence="2 3">583</strain>
    </source>
</reference>
<feature type="transmembrane region" description="Helical" evidence="1">
    <location>
        <begin position="45"/>
        <end position="64"/>
    </location>
</feature>
<evidence type="ECO:0000256" key="1">
    <source>
        <dbReference type="SAM" id="Phobius"/>
    </source>
</evidence>
<keyword evidence="1" id="KW-0472">Membrane</keyword>
<comment type="caution">
    <text evidence="2">The sequence shown here is derived from an EMBL/GenBank/DDBJ whole genome shotgun (WGS) entry which is preliminary data.</text>
</comment>
<keyword evidence="3" id="KW-1185">Reference proteome</keyword>
<proteinExistence type="predicted"/>
<protein>
    <submittedName>
        <fullName evidence="2">Uncharacterized protein</fullName>
    </submittedName>
</protein>
<keyword evidence="1" id="KW-0812">Transmembrane</keyword>
<organism evidence="2 3">
    <name type="scientific">Senegalia massiliensis</name>
    <dbReference type="NCBI Taxonomy" id="1720316"/>
    <lineage>
        <taxon>Bacteria</taxon>
        <taxon>Bacillati</taxon>
        <taxon>Bacillota</taxon>
        <taxon>Clostridia</taxon>
        <taxon>Eubacteriales</taxon>
        <taxon>Clostridiaceae</taxon>
        <taxon>Senegalia</taxon>
    </lineage>
</organism>
<evidence type="ECO:0000313" key="3">
    <source>
        <dbReference type="Proteomes" id="UP000467132"/>
    </source>
</evidence>
<dbReference type="AlphaFoldDB" id="A0A845QXE1"/>
<dbReference type="RefSeq" id="WP_160198097.1">
    <property type="nucleotide sequence ID" value="NZ_QXXA01000013.1"/>
</dbReference>
<evidence type="ECO:0000313" key="2">
    <source>
        <dbReference type="EMBL" id="NBI07627.1"/>
    </source>
</evidence>
<gene>
    <name evidence="2" type="ORF">D3Z33_12265</name>
</gene>
<keyword evidence="1" id="KW-1133">Transmembrane helix</keyword>